<evidence type="ECO:0000256" key="12">
    <source>
        <dbReference type="SAM" id="Phobius"/>
    </source>
</evidence>
<comment type="subcellular location">
    <subcellularLocation>
        <location evidence="2">Cell membrane</location>
    </subcellularLocation>
</comment>
<keyword evidence="7 14" id="KW-0418">Kinase</keyword>
<organism evidence="14 15">
    <name type="scientific">Leucobacter albus</name>
    <dbReference type="NCBI Taxonomy" id="272210"/>
    <lineage>
        <taxon>Bacteria</taxon>
        <taxon>Bacillati</taxon>
        <taxon>Actinomycetota</taxon>
        <taxon>Actinomycetes</taxon>
        <taxon>Micrococcales</taxon>
        <taxon>Microbacteriaceae</taxon>
        <taxon>Leucobacter</taxon>
    </lineage>
</organism>
<dbReference type="Gene3D" id="1.10.287.130">
    <property type="match status" value="1"/>
</dbReference>
<sequence>MRRHTQHWYAGPIPGLDTGRSEMARAHRNPLPDEQAYRRSASKIGWQVMAVCAALVVIGGGVILAFVFWQTTPGEANKPPQPGEIEVRLDPGELALATALLATGAIICAGLAARLIARRAVHPLDEAFRLQRRFVADVSHELRTPLAVIDARAQQLAALTPPGDTRQRVLDELRQDARIMAETIDSMLAAAGGAEPVSGAADVDEIAAEVAADLGKVAAPFGVTVGWVGETATVAMPAQALRRCLVALVDNAIDHSPHGGAVTISAARSDTGLEAGAAAVVTVRDEGDGIQGIAPERVFDRFAQGTPPRTQRGAARTSRGIGLALVREICAAHGARVRLAESGPGGTAFELILAISDSPTGRGGEAS</sequence>
<keyword evidence="5" id="KW-0808">Transferase</keyword>
<evidence type="ECO:0000259" key="13">
    <source>
        <dbReference type="PROSITE" id="PS50109"/>
    </source>
</evidence>
<dbReference type="PANTHER" id="PTHR45436:SF5">
    <property type="entry name" value="SENSOR HISTIDINE KINASE TRCS"/>
    <property type="match status" value="1"/>
</dbReference>
<keyword evidence="8 12" id="KW-1133">Transmembrane helix</keyword>
<dbReference type="InterPro" id="IPR005467">
    <property type="entry name" value="His_kinase_dom"/>
</dbReference>
<evidence type="ECO:0000256" key="10">
    <source>
        <dbReference type="ARBA" id="ARBA00023136"/>
    </source>
</evidence>
<dbReference type="InterPro" id="IPR003594">
    <property type="entry name" value="HATPase_dom"/>
</dbReference>
<feature type="region of interest" description="Disordered" evidence="11">
    <location>
        <begin position="1"/>
        <end position="20"/>
    </location>
</feature>
<evidence type="ECO:0000256" key="5">
    <source>
        <dbReference type="ARBA" id="ARBA00022679"/>
    </source>
</evidence>
<keyword evidence="6 12" id="KW-0812">Transmembrane</keyword>
<dbReference type="Pfam" id="PF02518">
    <property type="entry name" value="HATPase_c"/>
    <property type="match status" value="1"/>
</dbReference>
<reference evidence="15" key="1">
    <citation type="journal article" date="2019" name="Int. J. Syst. Evol. Microbiol.">
        <title>The Global Catalogue of Microorganisms (GCM) 10K type strain sequencing project: providing services to taxonomists for standard genome sequencing and annotation.</title>
        <authorList>
            <consortium name="The Broad Institute Genomics Platform"/>
            <consortium name="The Broad Institute Genome Sequencing Center for Infectious Disease"/>
            <person name="Wu L."/>
            <person name="Ma J."/>
        </authorList>
    </citation>
    <scope>NUCLEOTIDE SEQUENCE [LARGE SCALE GENOMIC DNA]</scope>
    <source>
        <strain evidence="15">CCUG 50213</strain>
    </source>
</reference>
<dbReference type="PROSITE" id="PS50109">
    <property type="entry name" value="HIS_KIN"/>
    <property type="match status" value="1"/>
</dbReference>
<evidence type="ECO:0000313" key="14">
    <source>
        <dbReference type="EMBL" id="MFD1202220.1"/>
    </source>
</evidence>
<proteinExistence type="predicted"/>
<name>A0ABW3TNL8_9MICO</name>
<evidence type="ECO:0000256" key="1">
    <source>
        <dbReference type="ARBA" id="ARBA00000085"/>
    </source>
</evidence>
<dbReference type="SMART" id="SM00387">
    <property type="entry name" value="HATPase_c"/>
    <property type="match status" value="1"/>
</dbReference>
<dbReference type="EC" id="2.7.13.3" evidence="3"/>
<dbReference type="PRINTS" id="PR00344">
    <property type="entry name" value="BCTRLSENSOR"/>
</dbReference>
<dbReference type="GO" id="GO:0016301">
    <property type="term" value="F:kinase activity"/>
    <property type="evidence" value="ECO:0007669"/>
    <property type="project" value="UniProtKB-KW"/>
</dbReference>
<dbReference type="EMBL" id="JBHTLY010000004">
    <property type="protein sequence ID" value="MFD1202220.1"/>
    <property type="molecule type" value="Genomic_DNA"/>
</dbReference>
<evidence type="ECO:0000313" key="15">
    <source>
        <dbReference type="Proteomes" id="UP001597181"/>
    </source>
</evidence>
<feature type="transmembrane region" description="Helical" evidence="12">
    <location>
        <begin position="48"/>
        <end position="69"/>
    </location>
</feature>
<comment type="catalytic activity">
    <reaction evidence="1">
        <text>ATP + protein L-histidine = ADP + protein N-phospho-L-histidine.</text>
        <dbReference type="EC" id="2.7.13.3"/>
    </reaction>
</comment>
<feature type="transmembrane region" description="Helical" evidence="12">
    <location>
        <begin position="94"/>
        <end position="117"/>
    </location>
</feature>
<dbReference type="Pfam" id="PF00512">
    <property type="entry name" value="HisKA"/>
    <property type="match status" value="1"/>
</dbReference>
<dbReference type="RefSeq" id="WP_343961185.1">
    <property type="nucleotide sequence ID" value="NZ_BAAAKZ010000010.1"/>
</dbReference>
<keyword evidence="9" id="KW-0902">Two-component regulatory system</keyword>
<evidence type="ECO:0000256" key="7">
    <source>
        <dbReference type="ARBA" id="ARBA00022777"/>
    </source>
</evidence>
<dbReference type="InterPro" id="IPR036890">
    <property type="entry name" value="HATPase_C_sf"/>
</dbReference>
<evidence type="ECO:0000256" key="3">
    <source>
        <dbReference type="ARBA" id="ARBA00012438"/>
    </source>
</evidence>
<dbReference type="InterPro" id="IPR004358">
    <property type="entry name" value="Sig_transdc_His_kin-like_C"/>
</dbReference>
<feature type="domain" description="Histidine kinase" evidence="13">
    <location>
        <begin position="137"/>
        <end position="357"/>
    </location>
</feature>
<comment type="caution">
    <text evidence="14">The sequence shown here is derived from an EMBL/GenBank/DDBJ whole genome shotgun (WGS) entry which is preliminary data.</text>
</comment>
<evidence type="ECO:0000256" key="6">
    <source>
        <dbReference type="ARBA" id="ARBA00022692"/>
    </source>
</evidence>
<dbReference type="SMART" id="SM00388">
    <property type="entry name" value="HisKA"/>
    <property type="match status" value="1"/>
</dbReference>
<protein>
    <recommendedName>
        <fullName evidence="3">histidine kinase</fullName>
        <ecNumber evidence="3">2.7.13.3</ecNumber>
    </recommendedName>
</protein>
<dbReference type="InterPro" id="IPR003661">
    <property type="entry name" value="HisK_dim/P_dom"/>
</dbReference>
<evidence type="ECO:0000256" key="11">
    <source>
        <dbReference type="SAM" id="MobiDB-lite"/>
    </source>
</evidence>
<keyword evidence="4" id="KW-0597">Phosphoprotein</keyword>
<evidence type="ECO:0000256" key="4">
    <source>
        <dbReference type="ARBA" id="ARBA00022553"/>
    </source>
</evidence>
<evidence type="ECO:0000256" key="2">
    <source>
        <dbReference type="ARBA" id="ARBA00004236"/>
    </source>
</evidence>
<dbReference type="InterPro" id="IPR036097">
    <property type="entry name" value="HisK_dim/P_sf"/>
</dbReference>
<evidence type="ECO:0000256" key="8">
    <source>
        <dbReference type="ARBA" id="ARBA00022989"/>
    </source>
</evidence>
<dbReference type="CDD" id="cd00082">
    <property type="entry name" value="HisKA"/>
    <property type="match status" value="1"/>
</dbReference>
<keyword evidence="10 12" id="KW-0472">Membrane</keyword>
<dbReference type="Proteomes" id="UP001597181">
    <property type="component" value="Unassembled WGS sequence"/>
</dbReference>
<dbReference type="PANTHER" id="PTHR45436">
    <property type="entry name" value="SENSOR HISTIDINE KINASE YKOH"/>
    <property type="match status" value="1"/>
</dbReference>
<evidence type="ECO:0000256" key="9">
    <source>
        <dbReference type="ARBA" id="ARBA00023012"/>
    </source>
</evidence>
<gene>
    <name evidence="14" type="ORF">ACFQ3U_09995</name>
</gene>
<dbReference type="InterPro" id="IPR050428">
    <property type="entry name" value="TCS_sensor_his_kinase"/>
</dbReference>
<keyword evidence="15" id="KW-1185">Reference proteome</keyword>
<accession>A0ABW3TNL8</accession>
<dbReference type="SUPFAM" id="SSF55874">
    <property type="entry name" value="ATPase domain of HSP90 chaperone/DNA topoisomerase II/histidine kinase"/>
    <property type="match status" value="1"/>
</dbReference>
<dbReference type="SUPFAM" id="SSF47384">
    <property type="entry name" value="Homodimeric domain of signal transducing histidine kinase"/>
    <property type="match status" value="1"/>
</dbReference>
<dbReference type="Gene3D" id="3.30.565.10">
    <property type="entry name" value="Histidine kinase-like ATPase, C-terminal domain"/>
    <property type="match status" value="1"/>
</dbReference>